<name>A0A839GG69_9BACT</name>
<dbReference type="Proteomes" id="UP000563094">
    <property type="component" value="Unassembled WGS sequence"/>
</dbReference>
<dbReference type="Pfam" id="PF18480">
    <property type="entry name" value="DUF5615"/>
    <property type="match status" value="1"/>
</dbReference>
<evidence type="ECO:0000313" key="3">
    <source>
        <dbReference type="Proteomes" id="UP000563094"/>
    </source>
</evidence>
<keyword evidence="3" id="KW-1185">Reference proteome</keyword>
<evidence type="ECO:0000313" key="2">
    <source>
        <dbReference type="EMBL" id="MBA9077872.1"/>
    </source>
</evidence>
<dbReference type="EMBL" id="JACJIQ010000009">
    <property type="protein sequence ID" value="MBA9077872.1"/>
    <property type="molecule type" value="Genomic_DNA"/>
</dbReference>
<evidence type="ECO:0000259" key="1">
    <source>
        <dbReference type="Pfam" id="PF18480"/>
    </source>
</evidence>
<protein>
    <submittedName>
        <fullName evidence="2">Putative nuclease of putative toxin-antitoxin system</fullName>
    </submittedName>
</protein>
<reference evidence="2 3" key="1">
    <citation type="submission" date="2020-08" db="EMBL/GenBank/DDBJ databases">
        <title>Genomic Encyclopedia of Type Strains, Phase IV (KMG-IV): sequencing the most valuable type-strain genomes for metagenomic binning, comparative biology and taxonomic classification.</title>
        <authorList>
            <person name="Goeker M."/>
        </authorList>
    </citation>
    <scope>NUCLEOTIDE SEQUENCE [LARGE SCALE GENOMIC DNA]</scope>
    <source>
        <strain evidence="2 3">DSM 29854</strain>
    </source>
</reference>
<gene>
    <name evidence="2" type="ORF">FHS90_002591</name>
</gene>
<dbReference type="AlphaFoldDB" id="A0A839GG69"/>
<accession>A0A839GG69</accession>
<organism evidence="2 3">
    <name type="scientific">Rufibacter quisquiliarum</name>
    <dbReference type="NCBI Taxonomy" id="1549639"/>
    <lineage>
        <taxon>Bacteria</taxon>
        <taxon>Pseudomonadati</taxon>
        <taxon>Bacteroidota</taxon>
        <taxon>Cytophagia</taxon>
        <taxon>Cytophagales</taxon>
        <taxon>Hymenobacteraceae</taxon>
        <taxon>Rufibacter</taxon>
    </lineage>
</organism>
<dbReference type="InterPro" id="IPR041049">
    <property type="entry name" value="DUF5615"/>
</dbReference>
<feature type="domain" description="DUF5615" evidence="1">
    <location>
        <begin position="1"/>
        <end position="110"/>
    </location>
</feature>
<comment type="caution">
    <text evidence="2">The sequence shown here is derived from an EMBL/GenBank/DDBJ whole genome shotgun (WGS) entry which is preliminary data.</text>
</comment>
<proteinExistence type="predicted"/>
<sequence length="117" mass="13443">MKFLVDAQLPKSLSEFFKNQGVDSVHTLDLPEKNATKDGLIARLAKEQERIVITKDTDFLKSYIIKKEPPKLLLLKTGNLKNQGLLALFEKNLALLQRLLKHHDLVEMTRDEIIVHQ</sequence>
<dbReference type="RefSeq" id="WP_066832079.1">
    <property type="nucleotide sequence ID" value="NZ_JACJIQ010000009.1"/>
</dbReference>